<dbReference type="PANTHER" id="PTHR43618">
    <property type="entry name" value="7-ALPHA-HYDROXYSTEROID DEHYDROGENASE"/>
    <property type="match status" value="1"/>
</dbReference>
<dbReference type="EMBL" id="JACHGB010000008">
    <property type="protein sequence ID" value="MBB5273806.1"/>
    <property type="molecule type" value="Genomic_DNA"/>
</dbReference>
<evidence type="ECO:0000256" key="3">
    <source>
        <dbReference type="ARBA" id="ARBA00023002"/>
    </source>
</evidence>
<evidence type="ECO:0000256" key="2">
    <source>
        <dbReference type="ARBA" id="ARBA00022857"/>
    </source>
</evidence>
<gene>
    <name evidence="4" type="ORF">HNQ70_003837</name>
</gene>
<accession>A0A7W8MA79</accession>
<dbReference type="Pfam" id="PF13561">
    <property type="entry name" value="adh_short_C2"/>
    <property type="match status" value="1"/>
</dbReference>
<dbReference type="AlphaFoldDB" id="A0A7W8MA79"/>
<dbReference type="SUPFAM" id="SSF51735">
    <property type="entry name" value="NAD(P)-binding Rossmann-fold domains"/>
    <property type="match status" value="1"/>
</dbReference>
<dbReference type="GO" id="GO:0005829">
    <property type="term" value="C:cytosol"/>
    <property type="evidence" value="ECO:0007669"/>
    <property type="project" value="TreeGrafter"/>
</dbReference>
<dbReference type="GO" id="GO:0008709">
    <property type="term" value="F:cholate 7-alpha-dehydrogenase (NAD+) activity"/>
    <property type="evidence" value="ECO:0007669"/>
    <property type="project" value="TreeGrafter"/>
</dbReference>
<sequence length="83" mass="8847">MARDLNDDHINVNAIAPGPFKSKIPAPMYASEEIERRELANFPMKRWGALEDAAGLTTLLASRAGAYMTGQVIPCDGGATTIG</sequence>
<dbReference type="Proteomes" id="UP000532440">
    <property type="component" value="Unassembled WGS sequence"/>
</dbReference>
<proteinExistence type="inferred from homology"/>
<comment type="similarity">
    <text evidence="1">Belongs to the short-chain dehydrogenases/reductases (SDR) family.</text>
</comment>
<dbReference type="PANTHER" id="PTHR43618:SF8">
    <property type="entry name" value="7ALPHA-HYDROXYSTEROID DEHYDROGENASE"/>
    <property type="match status" value="1"/>
</dbReference>
<comment type="caution">
    <text evidence="4">The sequence shown here is derived from an EMBL/GenBank/DDBJ whole genome shotgun (WGS) entry which is preliminary data.</text>
</comment>
<dbReference type="InterPro" id="IPR036291">
    <property type="entry name" value="NAD(P)-bd_dom_sf"/>
</dbReference>
<evidence type="ECO:0000256" key="1">
    <source>
        <dbReference type="ARBA" id="ARBA00006484"/>
    </source>
</evidence>
<dbReference type="InterPro" id="IPR002347">
    <property type="entry name" value="SDR_fam"/>
</dbReference>
<dbReference type="InterPro" id="IPR052178">
    <property type="entry name" value="Sec_Metab_Biosynth_SDR"/>
</dbReference>
<dbReference type="Gene3D" id="3.40.50.720">
    <property type="entry name" value="NAD(P)-binding Rossmann-like Domain"/>
    <property type="match status" value="1"/>
</dbReference>
<keyword evidence="5" id="KW-1185">Reference proteome</keyword>
<evidence type="ECO:0000313" key="5">
    <source>
        <dbReference type="Proteomes" id="UP000532440"/>
    </source>
</evidence>
<reference evidence="4 5" key="1">
    <citation type="submission" date="2020-08" db="EMBL/GenBank/DDBJ databases">
        <title>Genomic Encyclopedia of Type Strains, Phase IV (KMG-IV): sequencing the most valuable type-strain genomes for metagenomic binning, comparative biology and taxonomic classification.</title>
        <authorList>
            <person name="Goeker M."/>
        </authorList>
    </citation>
    <scope>NUCLEOTIDE SEQUENCE [LARGE SCALE GENOMIC DNA]</scope>
    <source>
        <strain evidence="4 5">DSM 29781</strain>
    </source>
</reference>
<dbReference type="PRINTS" id="PR00081">
    <property type="entry name" value="GDHRDH"/>
</dbReference>
<name>A0A7W8MA79_9BURK</name>
<organism evidence="4 5">
    <name type="scientific">Quisquiliibacterium transsilvanicum</name>
    <dbReference type="NCBI Taxonomy" id="1549638"/>
    <lineage>
        <taxon>Bacteria</taxon>
        <taxon>Pseudomonadati</taxon>
        <taxon>Pseudomonadota</taxon>
        <taxon>Betaproteobacteria</taxon>
        <taxon>Burkholderiales</taxon>
        <taxon>Burkholderiaceae</taxon>
        <taxon>Quisquiliibacterium</taxon>
    </lineage>
</organism>
<protein>
    <submittedName>
        <fullName evidence="4">NAD(P)-dependent dehydrogenase (Short-subunit alcohol dehydrogenase family)</fullName>
    </submittedName>
</protein>
<evidence type="ECO:0000313" key="4">
    <source>
        <dbReference type="EMBL" id="MBB5273806.1"/>
    </source>
</evidence>
<keyword evidence="2" id="KW-0521">NADP</keyword>
<keyword evidence="3" id="KW-0560">Oxidoreductase</keyword>